<dbReference type="Proteomes" id="UP000319578">
    <property type="component" value="Unassembled WGS sequence"/>
</dbReference>
<evidence type="ECO:0000313" key="6">
    <source>
        <dbReference type="Proteomes" id="UP000036834"/>
    </source>
</evidence>
<dbReference type="GO" id="GO:0008840">
    <property type="term" value="F:4-hydroxy-tetrahydrodipicolinate synthase activity"/>
    <property type="evidence" value="ECO:0007669"/>
    <property type="project" value="TreeGrafter"/>
</dbReference>
<sequence length="85" mass="9091">MSVNWGRLFTAMITPYDQAGEVDEQKAAELAEHLLQHGSDGLVLWGTTGESPTLSAVEKDRLFVAVKERIGTKGTLIAGTGTNGF</sequence>
<dbReference type="OrthoDB" id="9782828at2"/>
<evidence type="ECO:0000313" key="5">
    <source>
        <dbReference type="EMBL" id="KNB70004.1"/>
    </source>
</evidence>
<evidence type="ECO:0000256" key="1">
    <source>
        <dbReference type="ARBA" id="ARBA00007592"/>
    </source>
</evidence>
<evidence type="ECO:0008006" key="8">
    <source>
        <dbReference type="Google" id="ProtNLM"/>
    </source>
</evidence>
<organism evidence="5 6">
    <name type="scientific">Brevibacillus reuszeri</name>
    <dbReference type="NCBI Taxonomy" id="54915"/>
    <lineage>
        <taxon>Bacteria</taxon>
        <taxon>Bacillati</taxon>
        <taxon>Bacillota</taxon>
        <taxon>Bacilli</taxon>
        <taxon>Bacillales</taxon>
        <taxon>Paenibacillaceae</taxon>
        <taxon>Brevibacillus</taxon>
    </lineage>
</organism>
<comment type="caution">
    <text evidence="5">The sequence shown here is derived from an EMBL/GenBank/DDBJ whole genome shotgun (WGS) entry which is preliminary data.</text>
</comment>
<comment type="similarity">
    <text evidence="1">Belongs to the DapA family.</text>
</comment>
<dbReference type="GO" id="GO:0005829">
    <property type="term" value="C:cytosol"/>
    <property type="evidence" value="ECO:0007669"/>
    <property type="project" value="TreeGrafter"/>
</dbReference>
<dbReference type="InterPro" id="IPR020624">
    <property type="entry name" value="Schiff_base-form_aldolases_CS"/>
</dbReference>
<dbReference type="Pfam" id="PF00701">
    <property type="entry name" value="DHDPS"/>
    <property type="match status" value="1"/>
</dbReference>
<reference evidence="5" key="2">
    <citation type="submission" date="2015-07" db="EMBL/GenBank/DDBJ databases">
        <title>MeaNS - Measles Nucleotide Surveillance Program.</title>
        <authorList>
            <person name="Tran T."/>
            <person name="Druce J."/>
        </authorList>
    </citation>
    <scope>NUCLEOTIDE SEQUENCE</scope>
    <source>
        <strain evidence="5">DSM 9887</strain>
    </source>
</reference>
<keyword evidence="3" id="KW-0704">Schiff base</keyword>
<proteinExistence type="inferred from homology"/>
<dbReference type="Proteomes" id="UP000036834">
    <property type="component" value="Unassembled WGS sequence"/>
</dbReference>
<evidence type="ECO:0000313" key="7">
    <source>
        <dbReference type="Proteomes" id="UP000319578"/>
    </source>
</evidence>
<dbReference type="PATRIC" id="fig|54915.3.peg.5164"/>
<dbReference type="RefSeq" id="WP_049742046.1">
    <property type="nucleotide sequence ID" value="NZ_BJON01000009.1"/>
</dbReference>
<protein>
    <recommendedName>
        <fullName evidence="8">4-hydroxy-tetrahydrodipicolinate synthase</fullName>
    </recommendedName>
</protein>
<accession>A0A0K9YMR0</accession>
<name>A0A0K9YMR0_9BACL</name>
<evidence type="ECO:0000256" key="2">
    <source>
        <dbReference type="ARBA" id="ARBA00023239"/>
    </source>
</evidence>
<reference evidence="4 7" key="3">
    <citation type="submission" date="2019-06" db="EMBL/GenBank/DDBJ databases">
        <title>Whole genome shotgun sequence of Brevibacillus reuszeri NBRC 15719.</title>
        <authorList>
            <person name="Hosoyama A."/>
            <person name="Uohara A."/>
            <person name="Ohji S."/>
            <person name="Ichikawa N."/>
        </authorList>
    </citation>
    <scope>NUCLEOTIDE SEQUENCE [LARGE SCALE GENOMIC DNA]</scope>
    <source>
        <strain evidence="4 7">NBRC 15719</strain>
    </source>
</reference>
<keyword evidence="2" id="KW-0456">Lyase</keyword>
<gene>
    <name evidence="5" type="ORF">ADS79_29725</name>
    <name evidence="4" type="ORF">BRE01_23290</name>
</gene>
<dbReference type="PRINTS" id="PR00146">
    <property type="entry name" value="DHPICSNTHASE"/>
</dbReference>
<evidence type="ECO:0000313" key="4">
    <source>
        <dbReference type="EMBL" id="GED68627.1"/>
    </source>
</evidence>
<dbReference type="PANTHER" id="PTHR12128:SF66">
    <property type="entry name" value="4-HYDROXY-2-OXOGLUTARATE ALDOLASE, MITOCHONDRIAL"/>
    <property type="match status" value="1"/>
</dbReference>
<dbReference type="Gene3D" id="3.20.20.70">
    <property type="entry name" value="Aldolase class I"/>
    <property type="match status" value="1"/>
</dbReference>
<dbReference type="STRING" id="54915.ADS79_29725"/>
<evidence type="ECO:0000256" key="3">
    <source>
        <dbReference type="ARBA" id="ARBA00023270"/>
    </source>
</evidence>
<dbReference type="EMBL" id="BJON01000009">
    <property type="protein sequence ID" value="GED68627.1"/>
    <property type="molecule type" value="Genomic_DNA"/>
</dbReference>
<dbReference type="EMBL" id="LGIQ01000011">
    <property type="protein sequence ID" value="KNB70004.1"/>
    <property type="molecule type" value="Genomic_DNA"/>
</dbReference>
<dbReference type="InterPro" id="IPR013785">
    <property type="entry name" value="Aldolase_TIM"/>
</dbReference>
<dbReference type="SUPFAM" id="SSF51569">
    <property type="entry name" value="Aldolase"/>
    <property type="match status" value="1"/>
</dbReference>
<reference evidence="6" key="1">
    <citation type="submission" date="2015-07" db="EMBL/GenBank/DDBJ databases">
        <title>Genome sequencing project for genomic taxonomy and phylogenomics of Bacillus-like bacteria.</title>
        <authorList>
            <person name="Liu B."/>
            <person name="Wang J."/>
            <person name="Zhu Y."/>
            <person name="Liu G."/>
            <person name="Chen Q."/>
            <person name="Chen Z."/>
            <person name="Lan J."/>
            <person name="Che J."/>
            <person name="Ge C."/>
            <person name="Shi H."/>
            <person name="Pan Z."/>
            <person name="Liu X."/>
        </authorList>
    </citation>
    <scope>NUCLEOTIDE SEQUENCE [LARGE SCALE GENOMIC DNA]</scope>
    <source>
        <strain evidence="6">DSM 9887</strain>
    </source>
</reference>
<keyword evidence="7" id="KW-1185">Reference proteome</keyword>
<dbReference type="AlphaFoldDB" id="A0A0K9YMR0"/>
<dbReference type="PROSITE" id="PS00665">
    <property type="entry name" value="DHDPS_1"/>
    <property type="match status" value="1"/>
</dbReference>
<dbReference type="PANTHER" id="PTHR12128">
    <property type="entry name" value="DIHYDRODIPICOLINATE SYNTHASE"/>
    <property type="match status" value="1"/>
</dbReference>
<dbReference type="InterPro" id="IPR002220">
    <property type="entry name" value="DapA-like"/>
</dbReference>